<feature type="transmembrane region" description="Helical" evidence="1">
    <location>
        <begin position="211"/>
        <end position="230"/>
    </location>
</feature>
<feature type="transmembrane region" description="Helical" evidence="1">
    <location>
        <begin position="51"/>
        <end position="77"/>
    </location>
</feature>
<protein>
    <recommendedName>
        <fullName evidence="2">DUF6533 domain-containing protein</fullName>
    </recommendedName>
</protein>
<feature type="domain" description="DUF6533" evidence="2">
    <location>
        <begin position="20"/>
        <end position="65"/>
    </location>
</feature>
<evidence type="ECO:0000256" key="1">
    <source>
        <dbReference type="SAM" id="Phobius"/>
    </source>
</evidence>
<dbReference type="InterPro" id="IPR045340">
    <property type="entry name" value="DUF6533"/>
</dbReference>
<accession>A0A8H7NWE8</accession>
<dbReference type="EMBL" id="JADOXO010000285">
    <property type="protein sequence ID" value="KAF9807233.1"/>
    <property type="molecule type" value="Genomic_DNA"/>
</dbReference>
<dbReference type="Proteomes" id="UP000639403">
    <property type="component" value="Unassembled WGS sequence"/>
</dbReference>
<reference evidence="3" key="1">
    <citation type="submission" date="2020-11" db="EMBL/GenBank/DDBJ databases">
        <authorList>
            <person name="Koelle M."/>
            <person name="Horta M.A.C."/>
            <person name="Nowrousian M."/>
            <person name="Ohm R.A."/>
            <person name="Benz P."/>
            <person name="Pilgard A."/>
        </authorList>
    </citation>
    <scope>NUCLEOTIDE SEQUENCE</scope>
    <source>
        <strain evidence="3">FPRL280</strain>
    </source>
</reference>
<organism evidence="3 4">
    <name type="scientific">Rhodonia placenta</name>
    <dbReference type="NCBI Taxonomy" id="104341"/>
    <lineage>
        <taxon>Eukaryota</taxon>
        <taxon>Fungi</taxon>
        <taxon>Dikarya</taxon>
        <taxon>Basidiomycota</taxon>
        <taxon>Agaricomycotina</taxon>
        <taxon>Agaricomycetes</taxon>
        <taxon>Polyporales</taxon>
        <taxon>Adustoporiaceae</taxon>
        <taxon>Rhodonia</taxon>
    </lineage>
</organism>
<dbReference type="Pfam" id="PF20151">
    <property type="entry name" value="DUF6533"/>
    <property type="match status" value="1"/>
</dbReference>
<sequence length="525" mass="58617">MGSTQAGIDVYLAQFNYECYIYIAATAFYCYDYCLTFSDEVRFVWKARPSVIAALFYVFRYTALFNTVFMILGLHAWPSWQSDRRSYQNPLHVEAEAKRFIAAVPSSYARRWRLLPFVATLLLGLINPAISIYTFIINEPILITFPRLTCGLQTQEEYAQLYDKLIQGARGSSLLFDLVVLIITWTKLRVAAMDIRSQARVSVVLIRDKTALHSLQLIVNILGISIGSLTSLLIPMSTWIAILTSSLLSRLLFDLRKVSAEGPGVSITHTMGTLAFADAHSLEDDTIMDTIDATSRRYVDEENRPRSLLAIPTSLSIRTWYVLRALDSNIPPPQNSCIMFPFPPSEMEANFYYAGLPSAPALVARTSTTPWEAPTGLEAYQNIKELRAVGNHALKEAWEDDLALKLHALLDSMKVKWTSTDVVRIGDAGEPSTPIILWIGVMPASLAGNGGVFGDAAFKKYLESIKAGIGGKAIMAQYQERRIKAIEGKGDPAANRERQEAQAELDKAMAVMEELNDFYRNILTH</sequence>
<gene>
    <name evidence="3" type="ORF">IEO21_08307</name>
</gene>
<dbReference type="AlphaFoldDB" id="A0A8H7NWE8"/>
<keyword evidence="1" id="KW-1133">Transmembrane helix</keyword>
<comment type="caution">
    <text evidence="3">The sequence shown here is derived from an EMBL/GenBank/DDBJ whole genome shotgun (WGS) entry which is preliminary data.</text>
</comment>
<keyword evidence="1" id="KW-0812">Transmembrane</keyword>
<name>A0A8H7NWE8_9APHY</name>
<evidence type="ECO:0000313" key="4">
    <source>
        <dbReference type="Proteomes" id="UP000639403"/>
    </source>
</evidence>
<evidence type="ECO:0000313" key="3">
    <source>
        <dbReference type="EMBL" id="KAF9807233.1"/>
    </source>
</evidence>
<proteinExistence type="predicted"/>
<evidence type="ECO:0000259" key="2">
    <source>
        <dbReference type="Pfam" id="PF20151"/>
    </source>
</evidence>
<keyword evidence="1" id="KW-0472">Membrane</keyword>
<feature type="transmembrane region" description="Helical" evidence="1">
    <location>
        <begin position="114"/>
        <end position="136"/>
    </location>
</feature>
<reference evidence="3" key="2">
    <citation type="journal article" name="Front. Microbiol.">
        <title>Degradative Capacity of Two Strains of Rhodonia placenta: From Phenotype to Genotype.</title>
        <authorList>
            <person name="Kolle M."/>
            <person name="Horta M.A.C."/>
            <person name="Nowrousian M."/>
            <person name="Ohm R.A."/>
            <person name="Benz J.P."/>
            <person name="Pilgard A."/>
        </authorList>
    </citation>
    <scope>NUCLEOTIDE SEQUENCE</scope>
    <source>
        <strain evidence="3">FPRL280</strain>
    </source>
</reference>